<dbReference type="InterPro" id="IPR016942">
    <property type="entry name" value="UCP030042"/>
</dbReference>
<evidence type="ECO:0000259" key="2">
    <source>
        <dbReference type="Pfam" id="PF14340"/>
    </source>
</evidence>
<dbReference type="PIRSF" id="PIRSF030042">
    <property type="entry name" value="UCP030042"/>
    <property type="match status" value="1"/>
</dbReference>
<feature type="transmembrane region" description="Helical" evidence="1">
    <location>
        <begin position="75"/>
        <end position="93"/>
    </location>
</feature>
<dbReference type="AlphaFoldDB" id="A0A3S1BCI1"/>
<dbReference type="InterPro" id="IPR025508">
    <property type="entry name" value="DUF4395"/>
</dbReference>
<name>A0A3S1BCI1_9BACL</name>
<evidence type="ECO:0000256" key="1">
    <source>
        <dbReference type="SAM" id="Phobius"/>
    </source>
</evidence>
<evidence type="ECO:0000313" key="4">
    <source>
        <dbReference type="Proteomes" id="UP000272464"/>
    </source>
</evidence>
<gene>
    <name evidence="3" type="ORF">EJP77_04845</name>
</gene>
<protein>
    <submittedName>
        <fullName evidence="3">DUF4395 domain-containing protein</fullName>
    </submittedName>
</protein>
<proteinExistence type="predicted"/>
<keyword evidence="4" id="KW-1185">Reference proteome</keyword>
<organism evidence="3 4">
    <name type="scientific">Paenibacillus zeisoli</name>
    <dbReference type="NCBI Taxonomy" id="2496267"/>
    <lineage>
        <taxon>Bacteria</taxon>
        <taxon>Bacillati</taxon>
        <taxon>Bacillota</taxon>
        <taxon>Bacilli</taxon>
        <taxon>Bacillales</taxon>
        <taxon>Paenibacillaceae</taxon>
        <taxon>Paenibacillus</taxon>
    </lineage>
</organism>
<accession>A0A3S1BCI1</accession>
<evidence type="ECO:0000313" key="3">
    <source>
        <dbReference type="EMBL" id="RUT36319.1"/>
    </source>
</evidence>
<dbReference type="Proteomes" id="UP000272464">
    <property type="component" value="Unassembled WGS sequence"/>
</dbReference>
<feature type="transmembrane region" description="Helical" evidence="1">
    <location>
        <begin position="33"/>
        <end position="54"/>
    </location>
</feature>
<keyword evidence="1" id="KW-1133">Transmembrane helix</keyword>
<keyword evidence="1" id="KW-0812">Transmembrane</keyword>
<feature type="transmembrane region" description="Helical" evidence="1">
    <location>
        <begin position="7"/>
        <end position="27"/>
    </location>
</feature>
<feature type="domain" description="DUF4395" evidence="2">
    <location>
        <begin position="4"/>
        <end position="126"/>
    </location>
</feature>
<comment type="caution">
    <text evidence="3">The sequence shown here is derived from an EMBL/GenBank/DDBJ whole genome shotgun (WGS) entry which is preliminary data.</text>
</comment>
<keyword evidence="1" id="KW-0472">Membrane</keyword>
<dbReference type="EMBL" id="RZNX01000001">
    <property type="protein sequence ID" value="RUT36319.1"/>
    <property type="molecule type" value="Genomic_DNA"/>
</dbReference>
<dbReference type="RefSeq" id="WP_127198012.1">
    <property type="nucleotide sequence ID" value="NZ_RZNX01000001.1"/>
</dbReference>
<sequence>MKEIPVSYVKANQTGIVLFVILATVFAQPYLLLALWLVQAIGLLTGYNLFVILAKPFLKVHPNHTQAAELTRFNNTLAVIFLTLSLIGFLIQLPGMGYMFAWFLFAAAFAALCGYCIGCTIYFQFKQFKARRRRA</sequence>
<reference evidence="3 4" key="1">
    <citation type="submission" date="2018-12" db="EMBL/GenBank/DDBJ databases">
        <authorList>
            <person name="Sun L."/>
            <person name="Chen Z."/>
        </authorList>
    </citation>
    <scope>NUCLEOTIDE SEQUENCE [LARGE SCALE GENOMIC DNA]</scope>
    <source>
        <strain evidence="3 4">3-5-3</strain>
    </source>
</reference>
<dbReference type="OrthoDB" id="2376580at2"/>
<dbReference type="Pfam" id="PF14340">
    <property type="entry name" value="DUF4395"/>
    <property type="match status" value="1"/>
</dbReference>
<feature type="transmembrane region" description="Helical" evidence="1">
    <location>
        <begin position="99"/>
        <end position="125"/>
    </location>
</feature>